<reference evidence="1" key="1">
    <citation type="submission" date="2022-10" db="EMBL/GenBank/DDBJ databases">
        <authorList>
            <person name="Koch H."/>
        </authorList>
    </citation>
    <scope>NUCLEOTIDE SEQUENCE</scope>
    <source>
        <strain evidence="1">DNF</strain>
    </source>
</reference>
<organism evidence="1 2">
    <name type="scientific">Nitrospira tepida</name>
    <dbReference type="NCBI Taxonomy" id="2973512"/>
    <lineage>
        <taxon>Bacteria</taxon>
        <taxon>Pseudomonadati</taxon>
        <taxon>Nitrospirota</taxon>
        <taxon>Nitrospiria</taxon>
        <taxon>Nitrospirales</taxon>
        <taxon>Nitrospiraceae</taxon>
        <taxon>Nitrospira</taxon>
    </lineage>
</organism>
<gene>
    <name evidence="1" type="ORF">DNFV4_03726</name>
</gene>
<keyword evidence="2" id="KW-1185">Reference proteome</keyword>
<dbReference type="KEGG" id="nti:DNFV4_03726"/>
<proteinExistence type="predicted"/>
<dbReference type="Proteomes" id="UP001179121">
    <property type="component" value="Chromosome"/>
</dbReference>
<name>A0AA86N2D8_9BACT</name>
<dbReference type="EMBL" id="OX365700">
    <property type="protein sequence ID" value="CAI4033290.1"/>
    <property type="molecule type" value="Genomic_DNA"/>
</dbReference>
<protein>
    <submittedName>
        <fullName evidence="1">Uncharacterized protein</fullName>
    </submittedName>
</protein>
<accession>A0AA86N2D8</accession>
<dbReference type="RefSeq" id="WP_289270372.1">
    <property type="nucleotide sequence ID" value="NZ_OX365700.1"/>
</dbReference>
<evidence type="ECO:0000313" key="2">
    <source>
        <dbReference type="Proteomes" id="UP001179121"/>
    </source>
</evidence>
<dbReference type="AlphaFoldDB" id="A0AA86N2D8"/>
<evidence type="ECO:0000313" key="1">
    <source>
        <dbReference type="EMBL" id="CAI4033290.1"/>
    </source>
</evidence>
<sequence length="72" mass="8003">MKNVQQVYVLTLHASSRPKVRLWSGTSLHALRHCSVSQLGHALMDMQQQLETLQRAVATPATGGSYSLNRSR</sequence>